<evidence type="ECO:0000256" key="2">
    <source>
        <dbReference type="ARBA" id="ARBA00022801"/>
    </source>
</evidence>
<dbReference type="Pfam" id="PF00561">
    <property type="entry name" value="Abhydrolase_1"/>
    <property type="match status" value="1"/>
</dbReference>
<dbReference type="Gene3D" id="3.40.50.1820">
    <property type="entry name" value="alpha/beta hydrolase"/>
    <property type="match status" value="1"/>
</dbReference>
<protein>
    <recommendedName>
        <fullName evidence="3">AB hydrolase-1 domain-containing protein</fullName>
    </recommendedName>
</protein>
<dbReference type="SUPFAM" id="SSF53474">
    <property type="entry name" value="alpha/beta-Hydrolases"/>
    <property type="match status" value="1"/>
</dbReference>
<dbReference type="InterPro" id="IPR050266">
    <property type="entry name" value="AB_hydrolase_sf"/>
</dbReference>
<proteinExistence type="inferred from homology"/>
<dbReference type="eggNOG" id="KOG1454">
    <property type="taxonomic scope" value="Eukaryota"/>
</dbReference>
<dbReference type="KEGG" id="nve:5521182"/>
<sequence>MAYKDTSYALSFPVPWGTIAAKSWGRGEKKFLGLHGWLDNVETFSSLAPLLEKEVTLVAFDFPGHGMSSRRPAGTAYTFLDWVLDVRKVVVQLGWVKFSMIGHSMGASVAALYAGTFPSEVIDLILIEYRGPSVAGENLAREVLRECADDLSRIHYKQKLQPRQEVAKFHQLVQRLMNKNPDITKESAERLMSRSGIPEQDGYRLDIDQRLKPAKNRDVRGNFMILSQEMINSILTGICCSVLVVRGNDCHPMFRIQDDYIRARLDVIKQHASEYFYHEVPGNHFVHLNEPEVVARVIREYLDRRASRSISCKL</sequence>
<dbReference type="EMBL" id="DS469511">
    <property type="protein sequence ID" value="EDO48916.1"/>
    <property type="molecule type" value="Genomic_DNA"/>
</dbReference>
<keyword evidence="5" id="KW-1185">Reference proteome</keyword>
<comment type="similarity">
    <text evidence="1">Belongs to the AB hydrolase superfamily.</text>
</comment>
<evidence type="ECO:0000256" key="1">
    <source>
        <dbReference type="ARBA" id="ARBA00008645"/>
    </source>
</evidence>
<dbReference type="InterPro" id="IPR000073">
    <property type="entry name" value="AB_hydrolase_1"/>
</dbReference>
<dbReference type="GO" id="GO:0016787">
    <property type="term" value="F:hydrolase activity"/>
    <property type="evidence" value="ECO:0000318"/>
    <property type="project" value="GO_Central"/>
</dbReference>
<dbReference type="InParanoid" id="A7RHU9"/>
<keyword evidence="2" id="KW-0378">Hydrolase</keyword>
<name>A7RHU9_NEMVE</name>
<evidence type="ECO:0000313" key="5">
    <source>
        <dbReference type="Proteomes" id="UP000001593"/>
    </source>
</evidence>
<dbReference type="FunCoup" id="A7RHU9">
    <property type="interactions" value="10"/>
</dbReference>
<evidence type="ECO:0000313" key="4">
    <source>
        <dbReference type="EMBL" id="EDO48916.1"/>
    </source>
</evidence>
<dbReference type="OMA" id="HGWMDVS"/>
<dbReference type="InterPro" id="IPR029058">
    <property type="entry name" value="AB_hydrolase_fold"/>
</dbReference>
<dbReference type="OrthoDB" id="190201at2759"/>
<organism evidence="4 5">
    <name type="scientific">Nematostella vectensis</name>
    <name type="common">Starlet sea anemone</name>
    <dbReference type="NCBI Taxonomy" id="45351"/>
    <lineage>
        <taxon>Eukaryota</taxon>
        <taxon>Metazoa</taxon>
        <taxon>Cnidaria</taxon>
        <taxon>Anthozoa</taxon>
        <taxon>Hexacorallia</taxon>
        <taxon>Actiniaria</taxon>
        <taxon>Edwardsiidae</taxon>
        <taxon>Nematostella</taxon>
    </lineage>
</organism>
<dbReference type="ESTHER" id="nemve-a7rhu9">
    <property type="family name" value="SERHL"/>
</dbReference>
<evidence type="ECO:0000259" key="3">
    <source>
        <dbReference type="Pfam" id="PF00561"/>
    </source>
</evidence>
<dbReference type="AlphaFoldDB" id="A7RHU9"/>
<feature type="domain" description="AB hydrolase-1" evidence="3">
    <location>
        <begin position="34"/>
        <end position="145"/>
    </location>
</feature>
<dbReference type="PANTHER" id="PTHR43798">
    <property type="entry name" value="MONOACYLGLYCEROL LIPASE"/>
    <property type="match status" value="1"/>
</dbReference>
<dbReference type="HOGENOM" id="CLU_020336_8_2_1"/>
<gene>
    <name evidence="4" type="ORF">NEMVEDRAFT_v1g82147</name>
</gene>
<accession>A7RHU9</accession>
<dbReference type="STRING" id="45351.A7RHU9"/>
<dbReference type="PhylomeDB" id="A7RHU9"/>
<dbReference type="PANTHER" id="PTHR43798:SF14">
    <property type="entry name" value="SERINE HYDROLASE-LIKE PROTEIN DDB_G0286239"/>
    <property type="match status" value="1"/>
</dbReference>
<dbReference type="Proteomes" id="UP000001593">
    <property type="component" value="Unassembled WGS sequence"/>
</dbReference>
<reference evidence="4 5" key="1">
    <citation type="journal article" date="2007" name="Science">
        <title>Sea anemone genome reveals ancestral eumetazoan gene repertoire and genomic organization.</title>
        <authorList>
            <person name="Putnam N.H."/>
            <person name="Srivastava M."/>
            <person name="Hellsten U."/>
            <person name="Dirks B."/>
            <person name="Chapman J."/>
            <person name="Salamov A."/>
            <person name="Terry A."/>
            <person name="Shapiro H."/>
            <person name="Lindquist E."/>
            <person name="Kapitonov V.V."/>
            <person name="Jurka J."/>
            <person name="Genikhovich G."/>
            <person name="Grigoriev I.V."/>
            <person name="Lucas S.M."/>
            <person name="Steele R.E."/>
            <person name="Finnerty J.R."/>
            <person name="Technau U."/>
            <person name="Martindale M.Q."/>
            <person name="Rokhsar D.S."/>
        </authorList>
    </citation>
    <scope>NUCLEOTIDE SEQUENCE [LARGE SCALE GENOMIC DNA]</scope>
    <source>
        <strain evidence="5">CH2 X CH6</strain>
    </source>
</reference>